<evidence type="ECO:0000313" key="2">
    <source>
        <dbReference type="Proteomes" id="UP000676246"/>
    </source>
</evidence>
<sequence length="54" mass="5678">MPIMIDEVVIAVEATSPSAEGGSPAAGDSGAQRQSLVAECVERVLEVLRQRQEP</sequence>
<comment type="caution">
    <text evidence="1">The sequence shown here is derived from an EMBL/GenBank/DDBJ whole genome shotgun (WGS) entry which is preliminary data.</text>
</comment>
<dbReference type="Proteomes" id="UP000676246">
    <property type="component" value="Unassembled WGS sequence"/>
</dbReference>
<evidence type="ECO:0000313" key="1">
    <source>
        <dbReference type="EMBL" id="MBQ0930061.1"/>
    </source>
</evidence>
<reference evidence="1 2" key="1">
    <citation type="submission" date="2021-04" db="EMBL/GenBank/DDBJ databases">
        <title>The genome sequence of Ideonella sp. 3Y2.</title>
        <authorList>
            <person name="Liu Y."/>
        </authorList>
    </citation>
    <scope>NUCLEOTIDE SEQUENCE [LARGE SCALE GENOMIC DNA]</scope>
    <source>
        <strain evidence="1 2">3Y2</strain>
    </source>
</reference>
<name>A0A941BDC1_9BURK</name>
<dbReference type="EMBL" id="JAGQDD010000003">
    <property type="protein sequence ID" value="MBQ0930061.1"/>
    <property type="molecule type" value="Genomic_DNA"/>
</dbReference>
<proteinExistence type="predicted"/>
<organism evidence="1 2">
    <name type="scientific">Ideonella alba</name>
    <dbReference type="NCBI Taxonomy" id="2824118"/>
    <lineage>
        <taxon>Bacteria</taxon>
        <taxon>Pseudomonadati</taxon>
        <taxon>Pseudomonadota</taxon>
        <taxon>Betaproteobacteria</taxon>
        <taxon>Burkholderiales</taxon>
        <taxon>Sphaerotilaceae</taxon>
        <taxon>Ideonella</taxon>
    </lineage>
</organism>
<accession>A0A941BDC1</accession>
<protein>
    <submittedName>
        <fullName evidence="1">Uncharacterized protein</fullName>
    </submittedName>
</protein>
<gene>
    <name evidence="1" type="ORF">KAK03_06130</name>
</gene>
<dbReference type="InterPro" id="IPR045459">
    <property type="entry name" value="DUF5908"/>
</dbReference>
<dbReference type="RefSeq" id="WP_210852432.1">
    <property type="nucleotide sequence ID" value="NZ_JAGQDD010000003.1"/>
</dbReference>
<dbReference type="Pfam" id="PF19265">
    <property type="entry name" value="DUF5908"/>
    <property type="match status" value="1"/>
</dbReference>
<dbReference type="AlphaFoldDB" id="A0A941BDC1"/>
<keyword evidence="2" id="KW-1185">Reference proteome</keyword>